<evidence type="ECO:0000256" key="6">
    <source>
        <dbReference type="ARBA" id="ARBA00023277"/>
    </source>
</evidence>
<keyword evidence="10" id="KW-0812">Transmembrane</keyword>
<dbReference type="PANTHER" id="PTHR33753">
    <property type="entry name" value="1,4-BETA-D-GLUCAN CELLOBIOHYDROLASE B"/>
    <property type="match status" value="1"/>
</dbReference>
<dbReference type="Pfam" id="PF00840">
    <property type="entry name" value="Glyco_hydro_7"/>
    <property type="match status" value="1"/>
</dbReference>
<dbReference type="EC" id="3.2.1.-" evidence="9"/>
<keyword evidence="3 9" id="KW-0378">Hydrolase</keyword>
<organism evidence="11 12">
    <name type="scientific">Venturia effusa</name>
    <dbReference type="NCBI Taxonomy" id="50376"/>
    <lineage>
        <taxon>Eukaryota</taxon>
        <taxon>Fungi</taxon>
        <taxon>Dikarya</taxon>
        <taxon>Ascomycota</taxon>
        <taxon>Pezizomycotina</taxon>
        <taxon>Dothideomycetes</taxon>
        <taxon>Pleosporomycetidae</taxon>
        <taxon>Venturiales</taxon>
        <taxon>Venturiaceae</taxon>
        <taxon>Venturia</taxon>
    </lineage>
</organism>
<evidence type="ECO:0000256" key="2">
    <source>
        <dbReference type="ARBA" id="ARBA00006044"/>
    </source>
</evidence>
<dbReference type="GO" id="GO:0008810">
    <property type="term" value="F:cellulase activity"/>
    <property type="evidence" value="ECO:0007669"/>
    <property type="project" value="UniProtKB-EC"/>
</dbReference>
<feature type="transmembrane region" description="Helical" evidence="10">
    <location>
        <begin position="39"/>
        <end position="61"/>
    </location>
</feature>
<dbReference type="InterPro" id="IPR037019">
    <property type="entry name" value="Glyco_hydro_7_sf"/>
</dbReference>
<comment type="similarity">
    <text evidence="2 9">Belongs to the glycosyl hydrolase 7 (cellulase C) family.</text>
</comment>
<evidence type="ECO:0000256" key="8">
    <source>
        <dbReference type="ARBA" id="ARBA00023326"/>
    </source>
</evidence>
<evidence type="ECO:0000256" key="1">
    <source>
        <dbReference type="ARBA" id="ARBA00000966"/>
    </source>
</evidence>
<name>A0A517LM32_9PEZI</name>
<evidence type="ECO:0000256" key="9">
    <source>
        <dbReference type="RuleBase" id="RU361164"/>
    </source>
</evidence>
<dbReference type="Proteomes" id="UP000316270">
    <property type="component" value="Chromosome 16"/>
</dbReference>
<dbReference type="InterPro" id="IPR013320">
    <property type="entry name" value="ConA-like_dom_sf"/>
</dbReference>
<protein>
    <recommendedName>
        <fullName evidence="9">Glucanase</fullName>
        <ecNumber evidence="9">3.2.1.-</ecNumber>
    </recommendedName>
</protein>
<evidence type="ECO:0000256" key="5">
    <source>
        <dbReference type="ARBA" id="ARBA00023180"/>
    </source>
</evidence>
<keyword evidence="8 9" id="KW-0624">Polysaccharide degradation</keyword>
<dbReference type="PRINTS" id="PR00734">
    <property type="entry name" value="GLHYDRLASE7"/>
</dbReference>
<keyword evidence="4 9" id="KW-0136">Cellulose degradation</keyword>
<gene>
    <name evidence="11" type="ORF">FKW77_000767</name>
</gene>
<sequence>MKSQVLGEGTAAAMAKFLQASYKVVAVQSRRVLLPFYGFFLNMTFIPTLFVLANLSFLIIAQQAGNQSTENAPKLTWQKCKRGGCVSQSGEVTADADARWLHNINGTSECKGSSGWNPTFCPDPVTCSKNCALEGIADYSLNGVITNGSALTMRLKNPNGYGPPRLYLKPTGRNTYEHFHLLNKEFTFDVDVSTLPCGTNAALYFAEMDKDGGMRKYIGNNAGARYGTGYCDAQCPNHPRFIHGEATVPEGNATVTKYGACCNEMDIWEANKISTGYTPHPCTKPSVYRCASPDECNNICDKGGCDNNPYRMGNPNFYGPGTNNTLDTNQKMTVVTQFLTERNKTSGDLIEIRRLYIQNGKLIKHATTNVANMTKYCTTTDEYCAARVQAFSEGTDQFALRGGLKTMGESLARGVVLIFSLWVDASETAMQWLDGVKFPPTAALGSPGSARGTCTSNTSTPAYIDANYPDAAVIFSNIKFGDIGTTYKVGTARLY</sequence>
<evidence type="ECO:0000313" key="12">
    <source>
        <dbReference type="Proteomes" id="UP000316270"/>
    </source>
</evidence>
<comment type="catalytic activity">
    <reaction evidence="1">
        <text>Endohydrolysis of (1-&gt;4)-beta-D-glucosidic linkages in cellulose, lichenin and cereal beta-D-glucans.</text>
        <dbReference type="EC" id="3.2.1.4"/>
    </reaction>
</comment>
<dbReference type="Gene3D" id="2.70.100.10">
    <property type="entry name" value="Glycoside hydrolase, family 7, domain"/>
    <property type="match status" value="1"/>
</dbReference>
<keyword evidence="7 9" id="KW-0326">Glycosidase</keyword>
<dbReference type="SUPFAM" id="SSF49899">
    <property type="entry name" value="Concanavalin A-like lectins/glucanases"/>
    <property type="match status" value="1"/>
</dbReference>
<dbReference type="EMBL" id="CP042200">
    <property type="protein sequence ID" value="QDS76700.1"/>
    <property type="molecule type" value="Genomic_DNA"/>
</dbReference>
<dbReference type="OrthoDB" id="412382at2759"/>
<keyword evidence="6" id="KW-0119">Carbohydrate metabolism</keyword>
<keyword evidence="10" id="KW-1133">Transmembrane helix</keyword>
<accession>A0A517LM32</accession>
<dbReference type="PANTHER" id="PTHR33753:SF1">
    <property type="entry name" value="ENDO-BETA-1,4-GLUCANASE CELB"/>
    <property type="match status" value="1"/>
</dbReference>
<dbReference type="CDD" id="cd07999">
    <property type="entry name" value="GH7_CBH_EG"/>
    <property type="match status" value="1"/>
</dbReference>
<evidence type="ECO:0000313" key="11">
    <source>
        <dbReference type="EMBL" id="QDS76700.1"/>
    </source>
</evidence>
<dbReference type="STRING" id="50376.A0A517LM32"/>
<evidence type="ECO:0000256" key="7">
    <source>
        <dbReference type="ARBA" id="ARBA00023295"/>
    </source>
</evidence>
<dbReference type="InterPro" id="IPR001722">
    <property type="entry name" value="Glyco_hydro_7"/>
</dbReference>
<reference evidence="11 12" key="1">
    <citation type="submission" date="2019-07" db="EMBL/GenBank/DDBJ databases">
        <title>Finished genome of Venturia effusa.</title>
        <authorList>
            <person name="Young C.A."/>
            <person name="Cox M.P."/>
            <person name="Ganley A.R.D."/>
            <person name="David W.J."/>
        </authorList>
    </citation>
    <scope>NUCLEOTIDE SEQUENCE [LARGE SCALE GENOMIC DNA]</scope>
    <source>
        <strain evidence="12">albino</strain>
    </source>
</reference>
<evidence type="ECO:0000256" key="3">
    <source>
        <dbReference type="ARBA" id="ARBA00022801"/>
    </source>
</evidence>
<keyword evidence="5" id="KW-0325">Glycoprotein</keyword>
<dbReference type="AlphaFoldDB" id="A0A517LM32"/>
<dbReference type="GO" id="GO:0030245">
    <property type="term" value="P:cellulose catabolic process"/>
    <property type="evidence" value="ECO:0007669"/>
    <property type="project" value="UniProtKB-KW"/>
</dbReference>
<proteinExistence type="inferred from homology"/>
<evidence type="ECO:0000256" key="4">
    <source>
        <dbReference type="ARBA" id="ARBA00023001"/>
    </source>
</evidence>
<evidence type="ECO:0000256" key="10">
    <source>
        <dbReference type="SAM" id="Phobius"/>
    </source>
</evidence>
<keyword evidence="12" id="KW-1185">Reference proteome</keyword>
<keyword evidence="10" id="KW-0472">Membrane</keyword>